<keyword evidence="3 5" id="KW-0368">Histidine biosynthesis</keyword>
<keyword evidence="2 5" id="KW-0028">Amino-acid biosynthesis</keyword>
<dbReference type="RefSeq" id="WP_197312713.1">
    <property type="nucleotide sequence ID" value="NZ_JADZLT010000056.1"/>
</dbReference>
<organism evidence="6 7">
    <name type="scientific">Methylobrevis albus</name>
    <dbReference type="NCBI Taxonomy" id="2793297"/>
    <lineage>
        <taxon>Bacteria</taxon>
        <taxon>Pseudomonadati</taxon>
        <taxon>Pseudomonadota</taxon>
        <taxon>Alphaproteobacteria</taxon>
        <taxon>Hyphomicrobiales</taxon>
        <taxon>Pleomorphomonadaceae</taxon>
        <taxon>Methylobrevis</taxon>
    </lineage>
</organism>
<accession>A0A931I3L5</accession>
<dbReference type="Gene3D" id="3.20.20.70">
    <property type="entry name" value="Aldolase class I"/>
    <property type="match status" value="1"/>
</dbReference>
<dbReference type="EMBL" id="JADZLT010000056">
    <property type="protein sequence ID" value="MBH0239625.1"/>
    <property type="molecule type" value="Genomic_DNA"/>
</dbReference>
<dbReference type="InterPro" id="IPR044524">
    <property type="entry name" value="Isoase_HisA-like"/>
</dbReference>
<dbReference type="InterPro" id="IPR013785">
    <property type="entry name" value="Aldolase_TIM"/>
</dbReference>
<proteinExistence type="inferred from homology"/>
<dbReference type="GO" id="GO:0000162">
    <property type="term" value="P:L-tryptophan biosynthetic process"/>
    <property type="evidence" value="ECO:0007669"/>
    <property type="project" value="TreeGrafter"/>
</dbReference>
<dbReference type="PANTHER" id="PTHR43090:SF2">
    <property type="entry name" value="1-(5-PHOSPHORIBOSYL)-5-[(5-PHOSPHORIBOSYLAMINO)METHYLIDENEAMINO] IMIDAZOLE-4-CARBOXAMIDE ISOMERASE"/>
    <property type="match status" value="1"/>
</dbReference>
<dbReference type="GO" id="GO:0000105">
    <property type="term" value="P:L-histidine biosynthetic process"/>
    <property type="evidence" value="ECO:0007669"/>
    <property type="project" value="UniProtKB-KW"/>
</dbReference>
<comment type="similarity">
    <text evidence="1 5">Belongs to the HisA/HisF family.</text>
</comment>
<protein>
    <submittedName>
        <fullName evidence="6">Nickel transporter</fullName>
    </submittedName>
</protein>
<dbReference type="PANTHER" id="PTHR43090">
    <property type="entry name" value="1-(5-PHOSPHORIBOSYL)-5-[(5-PHOSPHORIBOSYLAMINO)METHYLIDENEAMINO] IMIDAZOLE-4-CARBOXAMIDE ISOMERASE"/>
    <property type="match status" value="1"/>
</dbReference>
<gene>
    <name evidence="6" type="ORF">I5731_17525</name>
</gene>
<evidence type="ECO:0000256" key="5">
    <source>
        <dbReference type="RuleBase" id="RU003657"/>
    </source>
</evidence>
<dbReference type="SUPFAM" id="SSF51366">
    <property type="entry name" value="Ribulose-phoshate binding barrel"/>
    <property type="match status" value="1"/>
</dbReference>
<dbReference type="AlphaFoldDB" id="A0A931I3L5"/>
<dbReference type="GO" id="GO:0005737">
    <property type="term" value="C:cytoplasm"/>
    <property type="evidence" value="ECO:0007669"/>
    <property type="project" value="TreeGrafter"/>
</dbReference>
<name>A0A931I3L5_9HYPH</name>
<keyword evidence="7" id="KW-1185">Reference proteome</keyword>
<dbReference type="Proteomes" id="UP000631694">
    <property type="component" value="Unassembled WGS sequence"/>
</dbReference>
<sequence length="241" mass="25036">MHIVPVIDIKHGLVVRARLGDRASYTPIETPLSPSPAPQDVVAGLMRLGAFTRLYLADLDGIEGRGRNDDVVAGLAAAWPGLELWVDNGIADEAEAVAFAESGTARLVLGSESQAGPETLTRLGNRAVLSIDFRGDTYLGPDALRDDPALWPDDVIVMTLGRVGSGAGPDLARLANFRAKADSAGRRPVPRFWAAGGVRDFADLEALHDAGIAGALIATALHDGRIGPAEIAAAAGLKPAG</sequence>
<evidence type="ECO:0000256" key="2">
    <source>
        <dbReference type="ARBA" id="ARBA00022605"/>
    </source>
</evidence>
<dbReference type="Pfam" id="PF00977">
    <property type="entry name" value="His_biosynth"/>
    <property type="match status" value="2"/>
</dbReference>
<dbReference type="GO" id="GO:0003949">
    <property type="term" value="F:1-(5-phosphoribosyl)-5-[(5-phosphoribosylamino)methylideneamino]imidazole-4-carboxamide isomerase activity"/>
    <property type="evidence" value="ECO:0007669"/>
    <property type="project" value="InterPro"/>
</dbReference>
<dbReference type="InterPro" id="IPR011060">
    <property type="entry name" value="RibuloseP-bd_barrel"/>
</dbReference>
<evidence type="ECO:0000256" key="4">
    <source>
        <dbReference type="ARBA" id="ARBA00029440"/>
    </source>
</evidence>
<evidence type="ECO:0000256" key="3">
    <source>
        <dbReference type="ARBA" id="ARBA00023102"/>
    </source>
</evidence>
<dbReference type="CDD" id="cd04723">
    <property type="entry name" value="HisA_HisF"/>
    <property type="match status" value="1"/>
</dbReference>
<reference evidence="6" key="1">
    <citation type="submission" date="2020-12" db="EMBL/GenBank/DDBJ databases">
        <title>Methylobrevis albus sp. nov., isolated from fresh water lack sediment.</title>
        <authorList>
            <person name="Zou Q."/>
        </authorList>
    </citation>
    <scope>NUCLEOTIDE SEQUENCE</scope>
    <source>
        <strain evidence="6">L22</strain>
    </source>
</reference>
<comment type="caution">
    <text evidence="6">The sequence shown here is derived from an EMBL/GenBank/DDBJ whole genome shotgun (WGS) entry which is preliminary data.</text>
</comment>
<evidence type="ECO:0000313" key="7">
    <source>
        <dbReference type="Proteomes" id="UP000631694"/>
    </source>
</evidence>
<comment type="pathway">
    <text evidence="4">Amino-acid biosynthesis.</text>
</comment>
<evidence type="ECO:0000256" key="1">
    <source>
        <dbReference type="ARBA" id="ARBA00009667"/>
    </source>
</evidence>
<evidence type="ECO:0000313" key="6">
    <source>
        <dbReference type="EMBL" id="MBH0239625.1"/>
    </source>
</evidence>
<dbReference type="InterPro" id="IPR006062">
    <property type="entry name" value="His_biosynth"/>
</dbReference>